<dbReference type="EMBL" id="CYRX01000031">
    <property type="protein sequence ID" value="CUH61179.1"/>
    <property type="molecule type" value="Genomic_DNA"/>
</dbReference>
<dbReference type="STRING" id="266809.PM03_11580"/>
<name>A0A0P1F0V4_9RHOB</name>
<evidence type="ECO:0000313" key="2">
    <source>
        <dbReference type="Proteomes" id="UP000051298"/>
    </source>
</evidence>
<dbReference type="Proteomes" id="UP000051298">
    <property type="component" value="Unassembled WGS sequence"/>
</dbReference>
<organism evidence="1 2">
    <name type="scientific">Thalassobacter stenotrophicus</name>
    <dbReference type="NCBI Taxonomy" id="266809"/>
    <lineage>
        <taxon>Bacteria</taxon>
        <taxon>Pseudomonadati</taxon>
        <taxon>Pseudomonadota</taxon>
        <taxon>Alphaproteobacteria</taxon>
        <taxon>Rhodobacterales</taxon>
        <taxon>Roseobacteraceae</taxon>
        <taxon>Thalassobacter</taxon>
    </lineage>
</organism>
<proteinExistence type="predicted"/>
<evidence type="ECO:0000313" key="1">
    <source>
        <dbReference type="EMBL" id="CUH61179.1"/>
    </source>
</evidence>
<dbReference type="AlphaFoldDB" id="A0A0P1F0V4"/>
<reference evidence="1 2" key="1">
    <citation type="submission" date="2015-09" db="EMBL/GenBank/DDBJ databases">
        <authorList>
            <consortium name="Swine Surveillance"/>
        </authorList>
    </citation>
    <scope>NUCLEOTIDE SEQUENCE [LARGE SCALE GENOMIC DNA]</scope>
    <source>
        <strain evidence="1 2">CECT 5294</strain>
    </source>
</reference>
<accession>A0A0P1F0V4</accession>
<sequence>MPPPPRLTCHFPAKMTDAGYRQLRAFAAQSGLTEDEALSFVFENLSGLLDDATLMHRLAGFKNRLSQAD</sequence>
<gene>
    <name evidence="1" type="ORF">THS5294_02481</name>
</gene>
<protein>
    <submittedName>
        <fullName evidence="1">Uncharacterized protein</fullName>
    </submittedName>
</protein>
<dbReference type="RefSeq" id="WP_058123983.1">
    <property type="nucleotide sequence ID" value="NZ_CYRX01000031.1"/>
</dbReference>